<protein>
    <submittedName>
        <fullName evidence="1">Uncharacterized protein</fullName>
    </submittedName>
</protein>
<accession>A0AAW5TPR3</accession>
<comment type="caution">
    <text evidence="1">The sequence shown here is derived from an EMBL/GenBank/DDBJ whole genome shotgun (WGS) entry which is preliminary data.</text>
</comment>
<sequence>MNLSVKMLLTENKKVFVSEKLLTRGSVMTD</sequence>
<name>A0AAW5TPR3_9LACT</name>
<gene>
    <name evidence="1" type="ORF">M2256_000989</name>
</gene>
<evidence type="ECO:0000313" key="1">
    <source>
        <dbReference type="EMBL" id="MCW2280531.1"/>
    </source>
</evidence>
<dbReference type="EMBL" id="JAOQNN010000001">
    <property type="protein sequence ID" value="MCW2280531.1"/>
    <property type="molecule type" value="Genomic_DNA"/>
</dbReference>
<dbReference type="Proteomes" id="UP001207687">
    <property type="component" value="Unassembled WGS sequence"/>
</dbReference>
<reference evidence="1" key="1">
    <citation type="submission" date="2023-08" db="EMBL/GenBank/DDBJ databases">
        <title>Genomic analyses of the natural microbiome of Caenorhabditis elegans.</title>
        <authorList>
            <person name="Samuel B."/>
        </authorList>
    </citation>
    <scope>NUCLEOTIDE SEQUENCE</scope>
    <source>
        <strain evidence="1">BIGb0220</strain>
    </source>
</reference>
<dbReference type="AlphaFoldDB" id="A0AAW5TPR3"/>
<proteinExistence type="predicted"/>
<organism evidence="1 2">
    <name type="scientific">Lactococcus lactis</name>
    <dbReference type="NCBI Taxonomy" id="1358"/>
    <lineage>
        <taxon>Bacteria</taxon>
        <taxon>Bacillati</taxon>
        <taxon>Bacillota</taxon>
        <taxon>Bacilli</taxon>
        <taxon>Lactobacillales</taxon>
        <taxon>Streptococcaceae</taxon>
        <taxon>Lactococcus</taxon>
    </lineage>
</organism>
<evidence type="ECO:0000313" key="2">
    <source>
        <dbReference type="Proteomes" id="UP001207687"/>
    </source>
</evidence>